<proteinExistence type="predicted"/>
<dbReference type="STRING" id="1770053.SAMN05216551_10412"/>
<dbReference type="RefSeq" id="WP_170845073.1">
    <property type="nucleotide sequence ID" value="NZ_FNLO01000004.1"/>
</dbReference>
<reference evidence="2" key="1">
    <citation type="submission" date="2016-09" db="EMBL/GenBank/DDBJ databases">
        <authorList>
            <person name="Varghese N."/>
            <person name="Submissions S."/>
        </authorList>
    </citation>
    <scope>NUCLEOTIDE SEQUENCE [LARGE SCALE GENOMIC DNA]</scope>
    <source>
        <strain evidence="2">JS23</strain>
    </source>
</reference>
<dbReference type="Proteomes" id="UP000243719">
    <property type="component" value="Unassembled WGS sequence"/>
</dbReference>
<gene>
    <name evidence="1" type="ORF">SAMN05216551_10412</name>
</gene>
<protein>
    <submittedName>
        <fullName evidence="1">Uncharacterized protein</fullName>
    </submittedName>
</protein>
<organism evidence="1 2">
    <name type="scientific">Chitinasiproducens palmae</name>
    <dbReference type="NCBI Taxonomy" id="1770053"/>
    <lineage>
        <taxon>Bacteria</taxon>
        <taxon>Pseudomonadati</taxon>
        <taxon>Pseudomonadota</taxon>
        <taxon>Betaproteobacteria</taxon>
        <taxon>Burkholderiales</taxon>
        <taxon>Burkholderiaceae</taxon>
        <taxon>Chitinasiproducens</taxon>
    </lineage>
</organism>
<dbReference type="EMBL" id="FNLO01000004">
    <property type="protein sequence ID" value="SDV47935.1"/>
    <property type="molecule type" value="Genomic_DNA"/>
</dbReference>
<sequence>MKAFLVKVTLQTGPVAPYYVLARSTCEACVQAMDVHGFASRITVKAVTA</sequence>
<keyword evidence="2" id="KW-1185">Reference proteome</keyword>
<evidence type="ECO:0000313" key="2">
    <source>
        <dbReference type="Proteomes" id="UP000243719"/>
    </source>
</evidence>
<dbReference type="AlphaFoldDB" id="A0A1H2PMU0"/>
<accession>A0A1H2PMU0</accession>
<evidence type="ECO:0000313" key="1">
    <source>
        <dbReference type="EMBL" id="SDV47935.1"/>
    </source>
</evidence>
<name>A0A1H2PMU0_9BURK</name>